<evidence type="ECO:0000256" key="1">
    <source>
        <dbReference type="SAM" id="Phobius"/>
    </source>
</evidence>
<dbReference type="EMBL" id="BMPN01000004">
    <property type="protein sequence ID" value="GGJ64719.1"/>
    <property type="molecule type" value="Genomic_DNA"/>
</dbReference>
<reference evidence="3" key="1">
    <citation type="journal article" date="2019" name="Int. J. Syst. Evol. Microbiol.">
        <title>The Global Catalogue of Microorganisms (GCM) 10K type strain sequencing project: providing services to taxonomists for standard genome sequencing and annotation.</title>
        <authorList>
            <consortium name="The Broad Institute Genomics Platform"/>
            <consortium name="The Broad Institute Genome Sequencing Center for Infectious Disease"/>
            <person name="Wu L."/>
            <person name="Ma J."/>
        </authorList>
    </citation>
    <scope>NUCLEOTIDE SEQUENCE [LARGE SCALE GENOMIC DNA]</scope>
    <source>
        <strain evidence="3">JCM 30071</strain>
    </source>
</reference>
<name>A0ABQ2DMZ2_9BACI</name>
<keyword evidence="1" id="KW-1133">Transmembrane helix</keyword>
<accession>A0ABQ2DMZ2</accession>
<evidence type="ECO:0000313" key="3">
    <source>
        <dbReference type="Proteomes" id="UP000634435"/>
    </source>
</evidence>
<dbReference type="Proteomes" id="UP000634435">
    <property type="component" value="Unassembled WGS sequence"/>
</dbReference>
<gene>
    <name evidence="2" type="ORF">GCM10007111_28270</name>
</gene>
<keyword evidence="1" id="KW-0472">Membrane</keyword>
<keyword evidence="3" id="KW-1185">Reference proteome</keyword>
<organism evidence="2 3">
    <name type="scientific">Virgibacillus kapii</name>
    <dbReference type="NCBI Taxonomy" id="1638645"/>
    <lineage>
        <taxon>Bacteria</taxon>
        <taxon>Bacillati</taxon>
        <taxon>Bacillota</taxon>
        <taxon>Bacilli</taxon>
        <taxon>Bacillales</taxon>
        <taxon>Bacillaceae</taxon>
        <taxon>Virgibacillus</taxon>
    </lineage>
</organism>
<comment type="caution">
    <text evidence="2">The sequence shown here is derived from an EMBL/GenBank/DDBJ whole genome shotgun (WGS) entry which is preliminary data.</text>
</comment>
<keyword evidence="1" id="KW-0812">Transmembrane</keyword>
<evidence type="ECO:0000313" key="2">
    <source>
        <dbReference type="EMBL" id="GGJ64719.1"/>
    </source>
</evidence>
<sequence>MLRNGNTRENRDKTRDGHEKDLEIGNVYFHEIEVLIGNVYFGSVIYILIRQIPFQPRYALDVICLWEHINGLDFFRFIATFI</sequence>
<protein>
    <submittedName>
        <fullName evidence="2">Uncharacterized protein</fullName>
    </submittedName>
</protein>
<proteinExistence type="predicted"/>
<feature type="transmembrane region" description="Helical" evidence="1">
    <location>
        <begin position="27"/>
        <end position="49"/>
    </location>
</feature>